<dbReference type="SUPFAM" id="SSF52980">
    <property type="entry name" value="Restriction endonuclease-like"/>
    <property type="match status" value="1"/>
</dbReference>
<protein>
    <submittedName>
        <fullName evidence="2">Uma2 family endonuclease</fullName>
    </submittedName>
</protein>
<evidence type="ECO:0000313" key="2">
    <source>
        <dbReference type="EMBL" id="NYE45190.1"/>
    </source>
</evidence>
<dbReference type="PANTHER" id="PTHR35400:SF3">
    <property type="entry name" value="SLL1072 PROTEIN"/>
    <property type="match status" value="1"/>
</dbReference>
<dbReference type="CDD" id="cd06260">
    <property type="entry name" value="DUF820-like"/>
    <property type="match status" value="1"/>
</dbReference>
<sequence length="201" mass="22428">MSVAVMEAVSPATPGEDLLLRTWRELDVPDGWRAEIIDPGRISLVAPPSNPHNFIAGRANRALLRTIPDDWDIYQTLGMWITPLCKLFIPDLVVAPHAVLRDTKAPVPAEEIFLAVEITSKDNADTDRKTKLWGYAHGPVPLYLLIDAWDPNGPSVTLYENPRSGRYLHSHTVPFGEKITVPAPFDLELDTSEFPPGEEWD</sequence>
<dbReference type="GO" id="GO:0004519">
    <property type="term" value="F:endonuclease activity"/>
    <property type="evidence" value="ECO:0007669"/>
    <property type="project" value="UniProtKB-KW"/>
</dbReference>
<keyword evidence="3" id="KW-1185">Reference proteome</keyword>
<dbReference type="InterPro" id="IPR012296">
    <property type="entry name" value="Nuclease_put_TT1808"/>
</dbReference>
<dbReference type="AlphaFoldDB" id="A0A852TTC4"/>
<evidence type="ECO:0000259" key="1">
    <source>
        <dbReference type="Pfam" id="PF05685"/>
    </source>
</evidence>
<gene>
    <name evidence="2" type="ORF">HDA32_000310</name>
</gene>
<dbReference type="PANTHER" id="PTHR35400">
    <property type="entry name" value="SLR1083 PROTEIN"/>
    <property type="match status" value="1"/>
</dbReference>
<feature type="domain" description="Putative restriction endonuclease" evidence="1">
    <location>
        <begin position="26"/>
        <end position="190"/>
    </location>
</feature>
<dbReference type="Gene3D" id="3.90.1570.10">
    <property type="entry name" value="tt1808, chain A"/>
    <property type="match status" value="1"/>
</dbReference>
<keyword evidence="2" id="KW-0378">Hydrolase</keyword>
<dbReference type="InterPro" id="IPR008538">
    <property type="entry name" value="Uma2"/>
</dbReference>
<evidence type="ECO:0000313" key="3">
    <source>
        <dbReference type="Proteomes" id="UP000589036"/>
    </source>
</evidence>
<proteinExistence type="predicted"/>
<dbReference type="EMBL" id="JACCCC010000001">
    <property type="protein sequence ID" value="NYE45190.1"/>
    <property type="molecule type" value="Genomic_DNA"/>
</dbReference>
<name>A0A852TTC4_9ACTN</name>
<dbReference type="Pfam" id="PF05685">
    <property type="entry name" value="Uma2"/>
    <property type="match status" value="1"/>
</dbReference>
<dbReference type="RefSeq" id="WP_179641461.1">
    <property type="nucleotide sequence ID" value="NZ_BAAAYY010000005.1"/>
</dbReference>
<keyword evidence="2" id="KW-0255">Endonuclease</keyword>
<reference evidence="2 3" key="1">
    <citation type="submission" date="2020-07" db="EMBL/GenBank/DDBJ databases">
        <title>Sequencing the genomes of 1000 actinobacteria strains.</title>
        <authorList>
            <person name="Klenk H.-P."/>
        </authorList>
    </citation>
    <scope>NUCLEOTIDE SEQUENCE [LARGE SCALE GENOMIC DNA]</scope>
    <source>
        <strain evidence="2 3">CXB654</strain>
    </source>
</reference>
<comment type="caution">
    <text evidence="2">The sequence shown here is derived from an EMBL/GenBank/DDBJ whole genome shotgun (WGS) entry which is preliminary data.</text>
</comment>
<dbReference type="Proteomes" id="UP000589036">
    <property type="component" value="Unassembled WGS sequence"/>
</dbReference>
<dbReference type="InterPro" id="IPR011335">
    <property type="entry name" value="Restrct_endonuc-II-like"/>
</dbReference>
<accession>A0A852TTC4</accession>
<organism evidence="2 3">
    <name type="scientific">Spinactinospora alkalitolerans</name>
    <dbReference type="NCBI Taxonomy" id="687207"/>
    <lineage>
        <taxon>Bacteria</taxon>
        <taxon>Bacillati</taxon>
        <taxon>Actinomycetota</taxon>
        <taxon>Actinomycetes</taxon>
        <taxon>Streptosporangiales</taxon>
        <taxon>Nocardiopsidaceae</taxon>
        <taxon>Spinactinospora</taxon>
    </lineage>
</organism>
<keyword evidence="2" id="KW-0540">Nuclease</keyword>